<feature type="chain" id="PRO_5046959036" evidence="1">
    <location>
        <begin position="20"/>
        <end position="145"/>
    </location>
</feature>
<feature type="signal peptide" evidence="1">
    <location>
        <begin position="1"/>
        <end position="19"/>
    </location>
</feature>
<gene>
    <name evidence="2" type="ORF">O3303_19595</name>
</gene>
<sequence length="145" mass="16025">MLRSTASLFLLLLLAVVLAASKPLAQPAQLQIQILSVEKNNGKVVVEIYNAKADWLKKPFRRVTLAPDDNTKKAVFDVPYGKYAVSIYQDTNENGELGMNFLQIPKEPIGFGNNYKPFGEPKFESALIDHGPASKPAAIKLYSVF</sequence>
<evidence type="ECO:0000256" key="1">
    <source>
        <dbReference type="SAM" id="SignalP"/>
    </source>
</evidence>
<organism evidence="2 3">
    <name type="scientific">Hymenobacter canadensis</name>
    <dbReference type="NCBI Taxonomy" id="2999067"/>
    <lineage>
        <taxon>Bacteria</taxon>
        <taxon>Pseudomonadati</taxon>
        <taxon>Bacteroidota</taxon>
        <taxon>Cytophagia</taxon>
        <taxon>Cytophagales</taxon>
        <taxon>Hymenobacteraceae</taxon>
        <taxon>Hymenobacter</taxon>
    </lineage>
</organism>
<dbReference type="Pfam" id="PF09912">
    <property type="entry name" value="DUF2141"/>
    <property type="match status" value="1"/>
</dbReference>
<dbReference type="Proteomes" id="UP001211005">
    <property type="component" value="Plasmid unnamed1"/>
</dbReference>
<protein>
    <submittedName>
        <fullName evidence="2">DUF2141 domain-containing protein</fullName>
    </submittedName>
</protein>
<evidence type="ECO:0000313" key="3">
    <source>
        <dbReference type="Proteomes" id="UP001211005"/>
    </source>
</evidence>
<accession>A0ABY7LVL0</accession>
<dbReference type="RefSeq" id="WP_269562128.1">
    <property type="nucleotide sequence ID" value="NZ_CP114768.1"/>
</dbReference>
<dbReference type="InterPro" id="IPR018673">
    <property type="entry name" value="DUF2141"/>
</dbReference>
<reference evidence="2 3" key="1">
    <citation type="submission" date="2022-12" db="EMBL/GenBank/DDBJ databases">
        <title>Hymenobacter canadensis sp. nov. isolated from lake water of the Cambridge Bay, Canada.</title>
        <authorList>
            <person name="Kim W.H."/>
            <person name="Lee Y.M."/>
        </authorList>
    </citation>
    <scope>NUCLEOTIDE SEQUENCE [LARGE SCALE GENOMIC DNA]</scope>
    <source>
        <strain evidence="2 3">PAMC 29467</strain>
        <plasmid evidence="2 3">unnamed1</plasmid>
    </source>
</reference>
<name>A0ABY7LVL0_9BACT</name>
<keyword evidence="2" id="KW-0614">Plasmid</keyword>
<keyword evidence="1" id="KW-0732">Signal</keyword>
<keyword evidence="3" id="KW-1185">Reference proteome</keyword>
<proteinExistence type="predicted"/>
<dbReference type="EMBL" id="CP114768">
    <property type="protein sequence ID" value="WBA44096.1"/>
    <property type="molecule type" value="Genomic_DNA"/>
</dbReference>
<geneLocation type="plasmid" evidence="2 3">
    <name>unnamed1</name>
</geneLocation>
<evidence type="ECO:0000313" key="2">
    <source>
        <dbReference type="EMBL" id="WBA44096.1"/>
    </source>
</evidence>